<dbReference type="EMBL" id="CAADFL010000500">
    <property type="protein sequence ID" value="VFK17748.1"/>
    <property type="molecule type" value="Genomic_DNA"/>
</dbReference>
<dbReference type="EMBL" id="CAADEZ010000516">
    <property type="protein sequence ID" value="VFJ69636.1"/>
    <property type="molecule type" value="Genomic_DNA"/>
</dbReference>
<evidence type="ECO:0000313" key="1">
    <source>
        <dbReference type="EMBL" id="VFJ69636.1"/>
    </source>
</evidence>
<sequence>MQKLTGVQLAAGTLWSWVQEVGQRAMSQLEVELQALAAGMLPVTESLAAGLGALPLVIGA</sequence>
<name>A0A450TP36_9GAMM</name>
<evidence type="ECO:0000313" key="2">
    <source>
        <dbReference type="EMBL" id="VFK17748.1"/>
    </source>
</evidence>
<proteinExistence type="predicted"/>
<reference evidence="1" key="1">
    <citation type="submission" date="2019-02" db="EMBL/GenBank/DDBJ databases">
        <authorList>
            <person name="Gruber-Vodicka R. H."/>
            <person name="Seah K. B. B."/>
        </authorList>
    </citation>
    <scope>NUCLEOTIDE SEQUENCE</scope>
    <source>
        <strain evidence="1">BECK_BZ163</strain>
        <strain evidence="2">BECK_BZ164</strain>
    </source>
</reference>
<gene>
    <name evidence="1" type="ORF">BECKFM1743A_GA0114220_105162</name>
    <name evidence="2" type="ORF">BECKFM1743B_GA0114221_105003</name>
</gene>
<organism evidence="1">
    <name type="scientific">Candidatus Kentrum sp. FM</name>
    <dbReference type="NCBI Taxonomy" id="2126340"/>
    <lineage>
        <taxon>Bacteria</taxon>
        <taxon>Pseudomonadati</taxon>
        <taxon>Pseudomonadota</taxon>
        <taxon>Gammaproteobacteria</taxon>
        <taxon>Candidatus Kentrum</taxon>
    </lineage>
</organism>
<accession>A0A450TP36</accession>
<protein>
    <submittedName>
        <fullName evidence="1">Uncharacterized protein</fullName>
    </submittedName>
</protein>
<dbReference type="AlphaFoldDB" id="A0A450TP36"/>